<dbReference type="AlphaFoldDB" id="A0A4W5MCC8"/>
<evidence type="ECO:0000313" key="2">
    <source>
        <dbReference type="Ensembl" id="ENSHHUP00000035025.1"/>
    </source>
</evidence>
<evidence type="ECO:0000313" key="3">
    <source>
        <dbReference type="Proteomes" id="UP000314982"/>
    </source>
</evidence>
<feature type="compositionally biased region" description="Basic and acidic residues" evidence="1">
    <location>
        <begin position="42"/>
        <end position="61"/>
    </location>
</feature>
<name>A0A4W5MCC8_9TELE</name>
<dbReference type="CDD" id="cd16697">
    <property type="entry name" value="RING-CH-C4HC3_NFXL1"/>
    <property type="match status" value="1"/>
</dbReference>
<protein>
    <submittedName>
        <fullName evidence="2">Nuclear transcription factor, X-box binding-like 1</fullName>
    </submittedName>
</protein>
<feature type="compositionally biased region" description="Low complexity" evidence="1">
    <location>
        <begin position="85"/>
        <end position="101"/>
    </location>
</feature>
<dbReference type="Proteomes" id="UP000314982">
    <property type="component" value="Unassembled WGS sequence"/>
</dbReference>
<reference evidence="2" key="2">
    <citation type="submission" date="2025-08" db="UniProtKB">
        <authorList>
            <consortium name="Ensembl"/>
        </authorList>
    </citation>
    <scope>IDENTIFICATION</scope>
</reference>
<dbReference type="GeneTree" id="ENSGT00940000157059"/>
<proteinExistence type="predicted"/>
<reference evidence="3" key="1">
    <citation type="submission" date="2018-06" db="EMBL/GenBank/DDBJ databases">
        <title>Genome assembly of Danube salmon.</title>
        <authorList>
            <person name="Macqueen D.J."/>
            <person name="Gundappa M.K."/>
        </authorList>
    </citation>
    <scope>NUCLEOTIDE SEQUENCE [LARGE SCALE GENOMIC DNA]</scope>
</reference>
<reference evidence="2" key="3">
    <citation type="submission" date="2025-09" db="UniProtKB">
        <authorList>
            <consortium name="Ensembl"/>
        </authorList>
    </citation>
    <scope>IDENTIFICATION</scope>
</reference>
<feature type="compositionally biased region" description="Polar residues" evidence="1">
    <location>
        <begin position="67"/>
        <end position="77"/>
    </location>
</feature>
<keyword evidence="3" id="KW-1185">Reference proteome</keyword>
<accession>A0A4W5MCC8</accession>
<dbReference type="Ensembl" id="ENSHHUT00000036432.1">
    <property type="protein sequence ID" value="ENSHHUP00000035025.1"/>
    <property type="gene ID" value="ENSHHUG00000022058.1"/>
</dbReference>
<feature type="compositionally biased region" description="Acidic residues" evidence="1">
    <location>
        <begin position="102"/>
        <end position="111"/>
    </location>
</feature>
<sequence>MDPAWRQQGRGRGRGRPQGQASRPQRERAAAPAAESPNTPRGDGRGRGGDERGRGGDERVGGKNMAAPSQHTASSQSKFEEIRKSNQAAAQRLAQSQYSSSSDDDGDDTVDDVGMVQALSVTSANTFCGPRPVCLLSLVSVWSCAGCFCLFHIPCIQKWAKDSVFLLSSVTDEDFGKKDHPWPW</sequence>
<feature type="region of interest" description="Disordered" evidence="1">
    <location>
        <begin position="1"/>
        <end position="111"/>
    </location>
</feature>
<evidence type="ECO:0000256" key="1">
    <source>
        <dbReference type="SAM" id="MobiDB-lite"/>
    </source>
</evidence>
<organism evidence="2 3">
    <name type="scientific">Hucho hucho</name>
    <name type="common">huchen</name>
    <dbReference type="NCBI Taxonomy" id="62062"/>
    <lineage>
        <taxon>Eukaryota</taxon>
        <taxon>Metazoa</taxon>
        <taxon>Chordata</taxon>
        <taxon>Craniata</taxon>
        <taxon>Vertebrata</taxon>
        <taxon>Euteleostomi</taxon>
        <taxon>Actinopterygii</taxon>
        <taxon>Neopterygii</taxon>
        <taxon>Teleostei</taxon>
        <taxon>Protacanthopterygii</taxon>
        <taxon>Salmoniformes</taxon>
        <taxon>Salmonidae</taxon>
        <taxon>Salmoninae</taxon>
        <taxon>Hucho</taxon>
    </lineage>
</organism>